<dbReference type="EMBL" id="CP097289">
    <property type="protein sequence ID" value="UQT56209.1"/>
    <property type="molecule type" value="Genomic_DNA"/>
</dbReference>
<name>A0ABY4PSM6_9ACTN</name>
<organism evidence="1 2">
    <name type="scientific">Streptomyces durmitorensis</name>
    <dbReference type="NCBI Taxonomy" id="319947"/>
    <lineage>
        <taxon>Bacteria</taxon>
        <taxon>Bacillati</taxon>
        <taxon>Actinomycetota</taxon>
        <taxon>Actinomycetes</taxon>
        <taxon>Kitasatosporales</taxon>
        <taxon>Streptomycetaceae</taxon>
        <taxon>Streptomyces</taxon>
    </lineage>
</organism>
<reference evidence="1 2" key="1">
    <citation type="submission" date="2022-05" db="EMBL/GenBank/DDBJ databases">
        <authorList>
            <person name="Zhou X."/>
            <person name="Li K."/>
            <person name="Man Y."/>
        </authorList>
    </citation>
    <scope>NUCLEOTIDE SEQUENCE [LARGE SCALE GENOMIC DNA]</scope>
    <source>
        <strain evidence="1 2">MS405</strain>
    </source>
</reference>
<proteinExistence type="predicted"/>
<gene>
    <name evidence="1" type="ORF">M4V62_14535</name>
</gene>
<keyword evidence="2" id="KW-1185">Reference proteome</keyword>
<dbReference type="Proteomes" id="UP000829992">
    <property type="component" value="Chromosome"/>
</dbReference>
<sequence length="157" mass="17359">MRYVKVDWDLELRGFRTDARDYLAVLPELKDALPSGAMAFASDAGHYDYASERCVKDLELAEISLPTTTAGRSGTASLDFRPNQWKHSAGLRIEYADVSHFSVDYESSIDWTAAITVLLDEVLPHEGGIVHEIELTDATITVHCADLTATWAEIQGT</sequence>
<evidence type="ECO:0000313" key="1">
    <source>
        <dbReference type="EMBL" id="UQT56209.1"/>
    </source>
</evidence>
<dbReference type="RefSeq" id="WP_249587676.1">
    <property type="nucleotide sequence ID" value="NZ_BAAAQL010000029.1"/>
</dbReference>
<protein>
    <submittedName>
        <fullName evidence="1">Uncharacterized protein</fullName>
    </submittedName>
</protein>
<evidence type="ECO:0000313" key="2">
    <source>
        <dbReference type="Proteomes" id="UP000829992"/>
    </source>
</evidence>
<accession>A0ABY4PSM6</accession>